<dbReference type="NCBIfam" id="TIGR00714">
    <property type="entry name" value="hscB"/>
    <property type="match status" value="1"/>
</dbReference>
<dbReference type="GO" id="GO:0051259">
    <property type="term" value="P:protein complex oligomerization"/>
    <property type="evidence" value="ECO:0007669"/>
    <property type="project" value="InterPro"/>
</dbReference>
<sequence>MEISDNFFEIFGLPVSYDIDISQLSERYRTMQRQFHPDKYAGKPAREQRLAEQYAAVVNQAYNELKSPLLRAQYLLSLHGVDGANETAITRDPDFLMEQMTLREALSEVRDANDSHASLAEINEHAIGEYRSLQKLFSECLGAADMDHAAEAVAKMQFFSKLISEIHELEHELDEE</sequence>
<dbReference type="InterPro" id="IPR009073">
    <property type="entry name" value="HscB_oligo_C"/>
</dbReference>
<evidence type="ECO:0000256" key="3">
    <source>
        <dbReference type="ARBA" id="ARBA00025596"/>
    </source>
</evidence>
<evidence type="ECO:0000256" key="4">
    <source>
        <dbReference type="HAMAP-Rule" id="MF_00682"/>
    </source>
</evidence>
<comment type="function">
    <text evidence="3 4">Co-chaperone involved in the maturation of iron-sulfur cluster-containing proteins. Seems to help targeting proteins to be folded toward HscA.</text>
</comment>
<dbReference type="AlphaFoldDB" id="A0AAW8AW99"/>
<dbReference type="GO" id="GO:1990230">
    <property type="term" value="C:iron-sulfur cluster transfer complex"/>
    <property type="evidence" value="ECO:0007669"/>
    <property type="project" value="TreeGrafter"/>
</dbReference>
<gene>
    <name evidence="4 6" type="primary">hscB</name>
    <name evidence="6" type="ORF">Q8A57_00605</name>
</gene>
<dbReference type="InterPro" id="IPR004640">
    <property type="entry name" value="HscB"/>
</dbReference>
<evidence type="ECO:0000256" key="2">
    <source>
        <dbReference type="ARBA" id="ARBA00023186"/>
    </source>
</evidence>
<feature type="domain" description="J" evidence="5">
    <location>
        <begin position="6"/>
        <end position="78"/>
    </location>
</feature>
<name>A0AAW8AW99_9GAMM</name>
<organism evidence="6 7">
    <name type="scientific">Porticoccus litoralis</name>
    <dbReference type="NCBI Taxonomy" id="434086"/>
    <lineage>
        <taxon>Bacteria</taxon>
        <taxon>Pseudomonadati</taxon>
        <taxon>Pseudomonadota</taxon>
        <taxon>Gammaproteobacteria</taxon>
        <taxon>Cellvibrionales</taxon>
        <taxon>Porticoccaceae</taxon>
        <taxon>Porticoccus</taxon>
    </lineage>
</organism>
<proteinExistence type="inferred from homology"/>
<keyword evidence="7" id="KW-1185">Reference proteome</keyword>
<reference evidence="6" key="1">
    <citation type="journal article" date="2010" name="Int. J. Syst. Evol. Microbiol.">
        <title>Porticoccus litoralis gen. nov., sp. nov., a gammaproteobacterium isolated from the Yellow Sea.</title>
        <authorList>
            <person name="Oh H.M."/>
            <person name="Kim H."/>
            <person name="Kim K.M."/>
            <person name="Min G.S."/>
            <person name="Cho J.C."/>
        </authorList>
    </citation>
    <scope>NUCLEOTIDE SEQUENCE</scope>
    <source>
        <strain evidence="6">DSM 25064</strain>
    </source>
</reference>
<dbReference type="GO" id="GO:0044571">
    <property type="term" value="P:[2Fe-2S] cluster assembly"/>
    <property type="evidence" value="ECO:0007669"/>
    <property type="project" value="InterPro"/>
</dbReference>
<evidence type="ECO:0000259" key="5">
    <source>
        <dbReference type="PROSITE" id="PS50076"/>
    </source>
</evidence>
<evidence type="ECO:0000256" key="1">
    <source>
        <dbReference type="ARBA" id="ARBA00010476"/>
    </source>
</evidence>
<dbReference type="EMBL" id="JAUUUU010000001">
    <property type="protein sequence ID" value="MDP1519465.1"/>
    <property type="molecule type" value="Genomic_DNA"/>
</dbReference>
<dbReference type="SUPFAM" id="SSF47144">
    <property type="entry name" value="HSC20 (HSCB), C-terminal oligomerisation domain"/>
    <property type="match status" value="1"/>
</dbReference>
<dbReference type="InterPro" id="IPR036386">
    <property type="entry name" value="HscB_C_sf"/>
</dbReference>
<evidence type="ECO:0000313" key="6">
    <source>
        <dbReference type="EMBL" id="MDP1519465.1"/>
    </source>
</evidence>
<accession>A0AAW8AW99</accession>
<comment type="similarity">
    <text evidence="1 4">Belongs to the HscB family.</text>
</comment>
<dbReference type="Proteomes" id="UP001178354">
    <property type="component" value="Unassembled WGS sequence"/>
</dbReference>
<dbReference type="GO" id="GO:0006457">
    <property type="term" value="P:protein folding"/>
    <property type="evidence" value="ECO:0007669"/>
    <property type="project" value="UniProtKB-UniRule"/>
</dbReference>
<comment type="caution">
    <text evidence="6">The sequence shown here is derived from an EMBL/GenBank/DDBJ whole genome shotgun (WGS) entry which is preliminary data.</text>
</comment>
<dbReference type="SUPFAM" id="SSF46565">
    <property type="entry name" value="Chaperone J-domain"/>
    <property type="match status" value="1"/>
</dbReference>
<dbReference type="GO" id="GO:0051087">
    <property type="term" value="F:protein-folding chaperone binding"/>
    <property type="evidence" value="ECO:0007669"/>
    <property type="project" value="InterPro"/>
</dbReference>
<reference evidence="6" key="2">
    <citation type="submission" date="2023-08" db="EMBL/GenBank/DDBJ databases">
        <authorList>
            <person name="Luo J."/>
        </authorList>
    </citation>
    <scope>NUCLEOTIDE SEQUENCE</scope>
    <source>
        <strain evidence="6">DSM 25064</strain>
    </source>
</reference>
<dbReference type="InterPro" id="IPR036869">
    <property type="entry name" value="J_dom_sf"/>
</dbReference>
<protein>
    <recommendedName>
        <fullName evidence="4">Co-chaperone protein HscB homolog</fullName>
    </recommendedName>
</protein>
<dbReference type="Gene3D" id="1.10.287.110">
    <property type="entry name" value="DnaJ domain"/>
    <property type="match status" value="1"/>
</dbReference>
<dbReference type="PROSITE" id="PS50076">
    <property type="entry name" value="DNAJ_2"/>
    <property type="match status" value="1"/>
</dbReference>
<dbReference type="RefSeq" id="WP_305168981.1">
    <property type="nucleotide sequence ID" value="NZ_JAUUUU010000001.1"/>
</dbReference>
<dbReference type="SMART" id="SM00271">
    <property type="entry name" value="DnaJ"/>
    <property type="match status" value="1"/>
</dbReference>
<dbReference type="PANTHER" id="PTHR14021:SF15">
    <property type="entry name" value="IRON-SULFUR CLUSTER CO-CHAPERONE PROTEIN HSCB"/>
    <property type="match status" value="1"/>
</dbReference>
<dbReference type="Pfam" id="PF07743">
    <property type="entry name" value="HSCB_C"/>
    <property type="match status" value="1"/>
</dbReference>
<dbReference type="InterPro" id="IPR001623">
    <property type="entry name" value="DnaJ_domain"/>
</dbReference>
<evidence type="ECO:0000313" key="7">
    <source>
        <dbReference type="Proteomes" id="UP001178354"/>
    </source>
</evidence>
<dbReference type="PANTHER" id="PTHR14021">
    <property type="entry name" value="IRON-SULFUR CLUSTER CO-CHAPERONE PROTEIN HSCB"/>
    <property type="match status" value="1"/>
</dbReference>
<dbReference type="Pfam" id="PF00226">
    <property type="entry name" value="DnaJ"/>
    <property type="match status" value="1"/>
</dbReference>
<keyword evidence="2 4" id="KW-0143">Chaperone</keyword>
<dbReference type="CDD" id="cd06257">
    <property type="entry name" value="DnaJ"/>
    <property type="match status" value="1"/>
</dbReference>
<dbReference type="HAMAP" id="MF_00682">
    <property type="entry name" value="HscB"/>
    <property type="match status" value="1"/>
</dbReference>
<comment type="subunit">
    <text evidence="4">Interacts with HscA and stimulates its ATPase activity.</text>
</comment>
<dbReference type="GO" id="GO:0001671">
    <property type="term" value="F:ATPase activator activity"/>
    <property type="evidence" value="ECO:0007669"/>
    <property type="project" value="InterPro"/>
</dbReference>
<dbReference type="Gene3D" id="1.20.1280.20">
    <property type="entry name" value="HscB, C-terminal domain"/>
    <property type="match status" value="1"/>
</dbReference>